<dbReference type="SUPFAM" id="SSF46689">
    <property type="entry name" value="Homeodomain-like"/>
    <property type="match status" value="1"/>
</dbReference>
<keyword evidence="7" id="KW-1185">Reference proteome</keyword>
<feature type="DNA-binding region" description="H-T-H motif" evidence="4">
    <location>
        <begin position="32"/>
        <end position="51"/>
    </location>
</feature>
<evidence type="ECO:0000256" key="4">
    <source>
        <dbReference type="PROSITE-ProRule" id="PRU00335"/>
    </source>
</evidence>
<dbReference type="Pfam" id="PF13305">
    <property type="entry name" value="TetR_C_33"/>
    <property type="match status" value="1"/>
</dbReference>
<protein>
    <submittedName>
        <fullName evidence="6">TetR/AcrR family transcriptional regulator</fullName>
    </submittedName>
</protein>
<dbReference type="Proteomes" id="UP001187346">
    <property type="component" value="Unassembled WGS sequence"/>
</dbReference>
<dbReference type="InterPro" id="IPR025996">
    <property type="entry name" value="MT1864/Rv1816-like_C"/>
</dbReference>
<sequence>MPVRPYHHGDLRQALLASAERTLLEKGVAALSLRELARDVGVSHAAPGRHFKDKQALVDALALTGFERMAKELTAADSPDLPLEARLTELARTYVHFAVSNAELLEVMYSRKHDPDISEQLRAAVDGTTTQFVQIVIDAQERGEMIPGAPWTIALVIGAALHGTASFAAQGTLTPEAAVADIPALVHHLLNGLKRRENEQ</sequence>
<dbReference type="PANTHER" id="PTHR30055">
    <property type="entry name" value="HTH-TYPE TRANSCRIPTIONAL REGULATOR RUTR"/>
    <property type="match status" value="1"/>
</dbReference>
<organism evidence="6 7">
    <name type="scientific">Streptomyces prunicolor</name>
    <dbReference type="NCBI Taxonomy" id="67348"/>
    <lineage>
        <taxon>Bacteria</taxon>
        <taxon>Bacillati</taxon>
        <taxon>Actinomycetota</taxon>
        <taxon>Actinomycetes</taxon>
        <taxon>Kitasatosporales</taxon>
        <taxon>Streptomycetaceae</taxon>
        <taxon>Streptomyces</taxon>
    </lineage>
</organism>
<dbReference type="SUPFAM" id="SSF48498">
    <property type="entry name" value="Tetracyclin repressor-like, C-terminal domain"/>
    <property type="match status" value="1"/>
</dbReference>
<dbReference type="EMBL" id="JAWMAJ010000157">
    <property type="protein sequence ID" value="MDV7221115.1"/>
    <property type="molecule type" value="Genomic_DNA"/>
</dbReference>
<evidence type="ECO:0000259" key="5">
    <source>
        <dbReference type="PROSITE" id="PS50977"/>
    </source>
</evidence>
<reference evidence="6 7" key="1">
    <citation type="submission" date="2023-10" db="EMBL/GenBank/DDBJ databases">
        <title>Characterization of rhizosphere-enriched actinobacteria from wheat plants lab-grown on chernevaya soil.</title>
        <authorList>
            <person name="Tikhonova E.N."/>
            <person name="Konopkin A."/>
            <person name="Kravchenko I.K."/>
        </authorList>
    </citation>
    <scope>NUCLEOTIDE SEQUENCE [LARGE SCALE GENOMIC DNA]</scope>
    <source>
        <strain evidence="6 7">RR29</strain>
    </source>
</reference>
<dbReference type="InterPro" id="IPR036271">
    <property type="entry name" value="Tet_transcr_reg_TetR-rel_C_sf"/>
</dbReference>
<dbReference type="PANTHER" id="PTHR30055:SF220">
    <property type="entry name" value="TETR-FAMILY REGULATORY PROTEIN"/>
    <property type="match status" value="1"/>
</dbReference>
<keyword evidence="3" id="KW-0804">Transcription</keyword>
<dbReference type="Gene3D" id="1.10.357.10">
    <property type="entry name" value="Tetracycline Repressor, domain 2"/>
    <property type="match status" value="1"/>
</dbReference>
<accession>A0ABU4FM33</accession>
<dbReference type="InterPro" id="IPR009057">
    <property type="entry name" value="Homeodomain-like_sf"/>
</dbReference>
<proteinExistence type="predicted"/>
<evidence type="ECO:0000256" key="2">
    <source>
        <dbReference type="ARBA" id="ARBA00023125"/>
    </source>
</evidence>
<dbReference type="Pfam" id="PF00440">
    <property type="entry name" value="TetR_N"/>
    <property type="match status" value="1"/>
</dbReference>
<comment type="caution">
    <text evidence="6">The sequence shown here is derived from an EMBL/GenBank/DDBJ whole genome shotgun (WGS) entry which is preliminary data.</text>
</comment>
<evidence type="ECO:0000313" key="7">
    <source>
        <dbReference type="Proteomes" id="UP001187346"/>
    </source>
</evidence>
<name>A0ABU4FM33_9ACTN</name>
<keyword evidence="2 4" id="KW-0238">DNA-binding</keyword>
<dbReference type="InterPro" id="IPR001647">
    <property type="entry name" value="HTH_TetR"/>
</dbReference>
<dbReference type="InterPro" id="IPR050109">
    <property type="entry name" value="HTH-type_TetR-like_transc_reg"/>
</dbReference>
<gene>
    <name evidence="6" type="ORF">R5A26_34775</name>
</gene>
<keyword evidence="1" id="KW-0805">Transcription regulation</keyword>
<dbReference type="PROSITE" id="PS50977">
    <property type="entry name" value="HTH_TETR_2"/>
    <property type="match status" value="1"/>
</dbReference>
<evidence type="ECO:0000313" key="6">
    <source>
        <dbReference type="EMBL" id="MDV7221115.1"/>
    </source>
</evidence>
<evidence type="ECO:0000256" key="3">
    <source>
        <dbReference type="ARBA" id="ARBA00023163"/>
    </source>
</evidence>
<evidence type="ECO:0000256" key="1">
    <source>
        <dbReference type="ARBA" id="ARBA00023015"/>
    </source>
</evidence>
<feature type="domain" description="HTH tetR-type" evidence="5">
    <location>
        <begin position="9"/>
        <end position="69"/>
    </location>
</feature>